<keyword evidence="2" id="KW-0645">Protease</keyword>
<keyword evidence="4" id="KW-0788">Thiol protease</keyword>
<dbReference type="SUPFAM" id="SSF54001">
    <property type="entry name" value="Cysteine proteinases"/>
    <property type="match status" value="1"/>
</dbReference>
<dbReference type="InterPro" id="IPR041382">
    <property type="entry name" value="SH3_16"/>
</dbReference>
<dbReference type="Gene3D" id="3.90.1720.10">
    <property type="entry name" value="endopeptidase domain like (from Nostoc punctiforme)"/>
    <property type="match status" value="1"/>
</dbReference>
<accession>A0ABW2ZDJ0</accession>
<dbReference type="Proteomes" id="UP001597073">
    <property type="component" value="Unassembled WGS sequence"/>
</dbReference>
<dbReference type="EMBL" id="JBHTIA010000003">
    <property type="protein sequence ID" value="MFD0764233.1"/>
    <property type="molecule type" value="Genomic_DNA"/>
</dbReference>
<name>A0ABW2ZDJ0_9SPHI</name>
<evidence type="ECO:0000256" key="4">
    <source>
        <dbReference type="ARBA" id="ARBA00022807"/>
    </source>
</evidence>
<evidence type="ECO:0000313" key="6">
    <source>
        <dbReference type="EMBL" id="MFD0764233.1"/>
    </source>
</evidence>
<dbReference type="InterPro" id="IPR038765">
    <property type="entry name" value="Papain-like_cys_pep_sf"/>
</dbReference>
<reference evidence="7" key="1">
    <citation type="journal article" date="2019" name="Int. J. Syst. Evol. Microbiol.">
        <title>The Global Catalogue of Microorganisms (GCM) 10K type strain sequencing project: providing services to taxonomists for standard genome sequencing and annotation.</title>
        <authorList>
            <consortium name="The Broad Institute Genomics Platform"/>
            <consortium name="The Broad Institute Genome Sequencing Center for Infectious Disease"/>
            <person name="Wu L."/>
            <person name="Ma J."/>
        </authorList>
    </citation>
    <scope>NUCLEOTIDE SEQUENCE [LARGE SCALE GENOMIC DNA]</scope>
    <source>
        <strain evidence="7">CCUG 60742</strain>
    </source>
</reference>
<dbReference type="Pfam" id="PF18348">
    <property type="entry name" value="SH3_16"/>
    <property type="match status" value="1"/>
</dbReference>
<keyword evidence="3" id="KW-0378">Hydrolase</keyword>
<dbReference type="Pfam" id="PF00877">
    <property type="entry name" value="NLPC_P60"/>
    <property type="match status" value="1"/>
</dbReference>
<gene>
    <name evidence="6" type="ORF">ACFQZI_05180</name>
</gene>
<keyword evidence="7" id="KW-1185">Reference proteome</keyword>
<evidence type="ECO:0000256" key="1">
    <source>
        <dbReference type="ARBA" id="ARBA00007074"/>
    </source>
</evidence>
<evidence type="ECO:0000313" key="7">
    <source>
        <dbReference type="Proteomes" id="UP001597073"/>
    </source>
</evidence>
<comment type="caution">
    <text evidence="6">The sequence shown here is derived from an EMBL/GenBank/DDBJ whole genome shotgun (WGS) entry which is preliminary data.</text>
</comment>
<protein>
    <submittedName>
        <fullName evidence="6">C40 family peptidase</fullName>
    </submittedName>
</protein>
<dbReference type="PROSITE" id="PS51935">
    <property type="entry name" value="NLPC_P60"/>
    <property type="match status" value="1"/>
</dbReference>
<dbReference type="InterPro" id="IPR000064">
    <property type="entry name" value="NLP_P60_dom"/>
</dbReference>
<proteinExistence type="inferred from homology"/>
<evidence type="ECO:0000259" key="5">
    <source>
        <dbReference type="PROSITE" id="PS51935"/>
    </source>
</evidence>
<dbReference type="RefSeq" id="WP_377139306.1">
    <property type="nucleotide sequence ID" value="NZ_JBHTIA010000003.1"/>
</dbReference>
<comment type="similarity">
    <text evidence="1">Belongs to the peptidase C40 family.</text>
</comment>
<sequence length="253" mass="28142">MEYGICNLAVVPLRAEPNDRSEMVSQILFGEAFEILEWKDKWVQITTAYDNYTGWIDRLQFVMLGHLAYKRIAQTLPPVTFSAVTQAWKIADNSVVYLPAGASLAFLEGTTSYIGNQKFEIIGTIGETNSIINIAKSFLNAPYLWGGRTHFGIDCSGFTQVVYKLLGIAIKRDASQQAEQGEFVDSVLKAKPGDLAFFNNPEGRITHVGIILGGGKIIHASGKVKIDALDTEGIYSEELKRHTHRLKLVKRYL</sequence>
<organism evidence="6 7">
    <name type="scientific">Mucilaginibacter lutimaris</name>
    <dbReference type="NCBI Taxonomy" id="931629"/>
    <lineage>
        <taxon>Bacteria</taxon>
        <taxon>Pseudomonadati</taxon>
        <taxon>Bacteroidota</taxon>
        <taxon>Sphingobacteriia</taxon>
        <taxon>Sphingobacteriales</taxon>
        <taxon>Sphingobacteriaceae</taxon>
        <taxon>Mucilaginibacter</taxon>
    </lineage>
</organism>
<evidence type="ECO:0000256" key="3">
    <source>
        <dbReference type="ARBA" id="ARBA00022801"/>
    </source>
</evidence>
<dbReference type="InterPro" id="IPR051202">
    <property type="entry name" value="Peptidase_C40"/>
</dbReference>
<feature type="domain" description="NlpC/P60" evidence="5">
    <location>
        <begin position="125"/>
        <end position="247"/>
    </location>
</feature>
<dbReference type="PANTHER" id="PTHR47053:SF1">
    <property type="entry name" value="MUREIN DD-ENDOPEPTIDASE MEPH-RELATED"/>
    <property type="match status" value="1"/>
</dbReference>
<dbReference type="Gene3D" id="2.30.30.40">
    <property type="entry name" value="SH3 Domains"/>
    <property type="match status" value="1"/>
</dbReference>
<dbReference type="PANTHER" id="PTHR47053">
    <property type="entry name" value="MUREIN DD-ENDOPEPTIDASE MEPH-RELATED"/>
    <property type="match status" value="1"/>
</dbReference>
<evidence type="ECO:0000256" key="2">
    <source>
        <dbReference type="ARBA" id="ARBA00022670"/>
    </source>
</evidence>